<evidence type="ECO:0000313" key="2">
    <source>
        <dbReference type="EMBL" id="VWD07678.1"/>
    </source>
</evidence>
<dbReference type="PROSITE" id="PS51819">
    <property type="entry name" value="VOC"/>
    <property type="match status" value="1"/>
</dbReference>
<dbReference type="Pfam" id="PF00903">
    <property type="entry name" value="Glyoxalase"/>
    <property type="match status" value="1"/>
</dbReference>
<sequence>MATIFKTHHSRFAHPFKETHVPLPMTRIILYVQDVASLKSFYQQYFDLPVVEEIENEWVVLGAGAIELALHLAGPAFRHAVPADTEARAETSHVKFVFSIGQDIGTHRDRLAGNGVTVRDLKRYDGFAYTMYDGIDPEGNVFQVMQAD</sequence>
<dbReference type="Gene3D" id="3.10.180.10">
    <property type="entry name" value="2,3-Dihydroxybiphenyl 1,2-Dioxygenase, domain 1"/>
    <property type="match status" value="1"/>
</dbReference>
<organism evidence="2 3">
    <name type="scientific">Burkholderia lata (strain ATCC 17760 / DSM 23089 / LMG 22485 / NCIMB 9086 / R18194 / 383)</name>
    <dbReference type="NCBI Taxonomy" id="482957"/>
    <lineage>
        <taxon>Bacteria</taxon>
        <taxon>Pseudomonadati</taxon>
        <taxon>Pseudomonadota</taxon>
        <taxon>Betaproteobacteria</taxon>
        <taxon>Burkholderiales</taxon>
        <taxon>Burkholderiaceae</taxon>
        <taxon>Burkholderia</taxon>
        <taxon>Burkholderia cepacia complex</taxon>
    </lineage>
</organism>
<proteinExistence type="predicted"/>
<feature type="domain" description="VOC" evidence="1">
    <location>
        <begin position="24"/>
        <end position="147"/>
    </location>
</feature>
<dbReference type="InterPro" id="IPR004360">
    <property type="entry name" value="Glyas_Fos-R_dOase_dom"/>
</dbReference>
<dbReference type="AlphaFoldDB" id="A0A6P2XFZ3"/>
<protein>
    <submittedName>
        <fullName evidence="2">Lactoylglutathione lyase</fullName>
    </submittedName>
</protein>
<dbReference type="InterPro" id="IPR037523">
    <property type="entry name" value="VOC_core"/>
</dbReference>
<dbReference type="EMBL" id="CABVQI010000014">
    <property type="protein sequence ID" value="VWD07678.1"/>
    <property type="molecule type" value="Genomic_DNA"/>
</dbReference>
<evidence type="ECO:0000313" key="3">
    <source>
        <dbReference type="Proteomes" id="UP000494274"/>
    </source>
</evidence>
<accession>A0A6P2XFZ3</accession>
<dbReference type="GO" id="GO:0016829">
    <property type="term" value="F:lyase activity"/>
    <property type="evidence" value="ECO:0007669"/>
    <property type="project" value="UniProtKB-KW"/>
</dbReference>
<keyword evidence="2" id="KW-0456">Lyase</keyword>
<dbReference type="Proteomes" id="UP000494274">
    <property type="component" value="Unassembled WGS sequence"/>
</dbReference>
<reference evidence="2 3" key="1">
    <citation type="submission" date="2019-09" db="EMBL/GenBank/DDBJ databases">
        <authorList>
            <person name="Depoorter E."/>
        </authorList>
    </citation>
    <scope>NUCLEOTIDE SEQUENCE [LARGE SCALE GENOMIC DNA]</scope>
    <source>
        <strain evidence="2">R-18112</strain>
    </source>
</reference>
<gene>
    <name evidence="2" type="ORF">BLA18112_04440</name>
</gene>
<dbReference type="InterPro" id="IPR029068">
    <property type="entry name" value="Glyas_Bleomycin-R_OHBP_Dase"/>
</dbReference>
<name>A0A6P2XFZ3_BURL3</name>
<dbReference type="SUPFAM" id="SSF54593">
    <property type="entry name" value="Glyoxalase/Bleomycin resistance protein/Dihydroxybiphenyl dioxygenase"/>
    <property type="match status" value="1"/>
</dbReference>
<evidence type="ECO:0000259" key="1">
    <source>
        <dbReference type="PROSITE" id="PS51819"/>
    </source>
</evidence>